<organism evidence="2">
    <name type="scientific">Nakamurella sp. A5-74</name>
    <dbReference type="NCBI Taxonomy" id="3158264"/>
    <lineage>
        <taxon>Bacteria</taxon>
        <taxon>Bacillati</taxon>
        <taxon>Actinomycetota</taxon>
        <taxon>Actinomycetes</taxon>
        <taxon>Nakamurellales</taxon>
        <taxon>Nakamurellaceae</taxon>
        <taxon>Nakamurella</taxon>
    </lineage>
</organism>
<evidence type="ECO:0000259" key="1">
    <source>
        <dbReference type="Pfam" id="PF13298"/>
    </source>
</evidence>
<sequence>MTEQLPPVRPVFVLHRHRKPRPHFDLRLEENGALRSWAVPRGLPVDHQHDRLAVAVGDHDLEHATYTDADKDIADHGWWQLLDRTDRRFVFELHGEREVVRYALIDTGRDWLLHRTKEQPEG</sequence>
<accession>A0AAU8DME8</accession>
<dbReference type="PANTHER" id="PTHR39465:SF1">
    <property type="entry name" value="DNA LIGASE D 3'-PHOSPHOESTERASE DOMAIN-CONTAINING PROTEIN"/>
    <property type="match status" value="1"/>
</dbReference>
<dbReference type="InterPro" id="IPR014144">
    <property type="entry name" value="LigD_PE_domain"/>
</dbReference>
<dbReference type="GO" id="GO:0016874">
    <property type="term" value="F:ligase activity"/>
    <property type="evidence" value="ECO:0007669"/>
    <property type="project" value="UniProtKB-KW"/>
</dbReference>
<dbReference type="AlphaFoldDB" id="A0AAU8DME8"/>
<name>A0AAU8DME8_9ACTN</name>
<dbReference type="EMBL" id="CP159218">
    <property type="protein sequence ID" value="XCG63163.1"/>
    <property type="molecule type" value="Genomic_DNA"/>
</dbReference>
<dbReference type="RefSeq" id="WP_353648778.1">
    <property type="nucleotide sequence ID" value="NZ_CP159218.1"/>
</dbReference>
<protein>
    <submittedName>
        <fullName evidence="2">DNA polymerase ligase N-terminal domain-containing protein</fullName>
    </submittedName>
</protein>
<dbReference type="PANTHER" id="PTHR39465">
    <property type="entry name" value="DNA LIGASE D, 3'-PHOSPHOESTERASE DOMAIN"/>
    <property type="match status" value="1"/>
</dbReference>
<keyword evidence="2" id="KW-0436">Ligase</keyword>
<reference evidence="2" key="1">
    <citation type="submission" date="2024-05" db="EMBL/GenBank/DDBJ databases">
        <authorList>
            <person name="Cai S.Y."/>
            <person name="Jin L.M."/>
            <person name="Li H.R."/>
        </authorList>
    </citation>
    <scope>NUCLEOTIDE SEQUENCE</scope>
    <source>
        <strain evidence="2">A5-74</strain>
    </source>
</reference>
<proteinExistence type="predicted"/>
<dbReference type="Pfam" id="PF13298">
    <property type="entry name" value="LigD_N"/>
    <property type="match status" value="1"/>
</dbReference>
<evidence type="ECO:0000313" key="2">
    <source>
        <dbReference type="EMBL" id="XCG63163.1"/>
    </source>
</evidence>
<gene>
    <name evidence="2" type="ORF">ABLG96_18450</name>
</gene>
<feature type="domain" description="DNA ligase D 3'-phosphoesterase" evidence="1">
    <location>
        <begin position="15"/>
        <end position="105"/>
    </location>
</feature>